<evidence type="ECO:0000256" key="5">
    <source>
        <dbReference type="PIRNR" id="PIRNR038471"/>
    </source>
</evidence>
<evidence type="ECO:0000313" key="8">
    <source>
        <dbReference type="EMBL" id="SHJ78969.1"/>
    </source>
</evidence>
<feature type="region of interest" description="Disordered" evidence="6">
    <location>
        <begin position="278"/>
        <end position="333"/>
    </location>
</feature>
<keyword evidence="9" id="KW-1185">Reference proteome</keyword>
<feature type="compositionally biased region" description="Acidic residues" evidence="6">
    <location>
        <begin position="296"/>
        <end position="311"/>
    </location>
</feature>
<accession>A0A1M6M6B1</accession>
<dbReference type="OrthoDB" id="9792313at2"/>
<name>A0A1M6M6B1_9FIRM</name>
<evidence type="ECO:0000259" key="7">
    <source>
        <dbReference type="Pfam" id="PF04085"/>
    </source>
</evidence>
<reference evidence="8 9" key="1">
    <citation type="submission" date="2016-11" db="EMBL/GenBank/DDBJ databases">
        <authorList>
            <person name="Jaros S."/>
            <person name="Januszkiewicz K."/>
            <person name="Wedrychowicz H."/>
        </authorList>
    </citation>
    <scope>NUCLEOTIDE SEQUENCE [LARGE SCALE GENOMIC DNA]</scope>
    <source>
        <strain evidence="8 9">DSM 14214</strain>
    </source>
</reference>
<dbReference type="PANTHER" id="PTHR34138:SF1">
    <property type="entry name" value="CELL SHAPE-DETERMINING PROTEIN MREC"/>
    <property type="match status" value="1"/>
</dbReference>
<feature type="domain" description="Rod shape-determining protein MreC beta-barrel core" evidence="7">
    <location>
        <begin position="123"/>
        <end position="272"/>
    </location>
</feature>
<organism evidence="8 9">
    <name type="scientific">Anaerotignum lactatifermentans DSM 14214</name>
    <dbReference type="NCBI Taxonomy" id="1121323"/>
    <lineage>
        <taxon>Bacteria</taxon>
        <taxon>Bacillati</taxon>
        <taxon>Bacillota</taxon>
        <taxon>Clostridia</taxon>
        <taxon>Lachnospirales</taxon>
        <taxon>Anaerotignaceae</taxon>
        <taxon>Anaerotignum</taxon>
    </lineage>
</organism>
<evidence type="ECO:0000256" key="1">
    <source>
        <dbReference type="ARBA" id="ARBA00009369"/>
    </source>
</evidence>
<dbReference type="Gene3D" id="2.40.10.340">
    <property type="entry name" value="Rod shape-determining protein MreC, domain 1"/>
    <property type="match status" value="1"/>
</dbReference>
<dbReference type="Pfam" id="PF04085">
    <property type="entry name" value="MreC"/>
    <property type="match status" value="1"/>
</dbReference>
<evidence type="ECO:0000256" key="3">
    <source>
        <dbReference type="ARBA" id="ARBA00022960"/>
    </source>
</evidence>
<keyword evidence="3 5" id="KW-0133">Cell shape</keyword>
<dbReference type="AlphaFoldDB" id="A0A1M6M6B1"/>
<dbReference type="Proteomes" id="UP000183975">
    <property type="component" value="Unassembled WGS sequence"/>
</dbReference>
<dbReference type="GO" id="GO:0005886">
    <property type="term" value="C:plasma membrane"/>
    <property type="evidence" value="ECO:0007669"/>
    <property type="project" value="TreeGrafter"/>
</dbReference>
<dbReference type="InterPro" id="IPR007221">
    <property type="entry name" value="MreC"/>
</dbReference>
<evidence type="ECO:0000256" key="4">
    <source>
        <dbReference type="ARBA" id="ARBA00032089"/>
    </source>
</evidence>
<protein>
    <recommendedName>
        <fullName evidence="2 5">Cell shape-determining protein MreC</fullName>
    </recommendedName>
    <alternativeName>
        <fullName evidence="4 5">Cell shape protein MreC</fullName>
    </alternativeName>
</protein>
<comment type="similarity">
    <text evidence="1 5">Belongs to the MreC family.</text>
</comment>
<feature type="compositionally biased region" description="Polar residues" evidence="6">
    <location>
        <begin position="323"/>
        <end position="333"/>
    </location>
</feature>
<evidence type="ECO:0000313" key="9">
    <source>
        <dbReference type="Proteomes" id="UP000183975"/>
    </source>
</evidence>
<gene>
    <name evidence="8" type="ORF">SAMN02745138_00498</name>
</gene>
<dbReference type="InterPro" id="IPR055342">
    <property type="entry name" value="MreC_beta-barrel_core"/>
</dbReference>
<proteinExistence type="inferred from homology"/>
<dbReference type="InterPro" id="IPR042175">
    <property type="entry name" value="Cell/Rod_MreC_2"/>
</dbReference>
<evidence type="ECO:0000256" key="2">
    <source>
        <dbReference type="ARBA" id="ARBA00013855"/>
    </source>
</evidence>
<dbReference type="RefSeq" id="WP_072848817.1">
    <property type="nucleotide sequence ID" value="NZ_FRAH01000006.1"/>
</dbReference>
<dbReference type="GO" id="GO:0008360">
    <property type="term" value="P:regulation of cell shape"/>
    <property type="evidence" value="ECO:0007669"/>
    <property type="project" value="UniProtKB-KW"/>
</dbReference>
<evidence type="ECO:0000256" key="6">
    <source>
        <dbReference type="SAM" id="MobiDB-lite"/>
    </source>
</evidence>
<dbReference type="PIRSF" id="PIRSF038471">
    <property type="entry name" value="MreC"/>
    <property type="match status" value="1"/>
</dbReference>
<dbReference type="EMBL" id="FRAH01000006">
    <property type="protein sequence ID" value="SHJ78969.1"/>
    <property type="molecule type" value="Genomic_DNA"/>
</dbReference>
<dbReference type="InterPro" id="IPR042177">
    <property type="entry name" value="Cell/Rod_1"/>
</dbReference>
<sequence>MFSFFEKYKKFIFTGAIILLTVLALVTSGKKLNATIFESALGFVVTPFQDITSGIGRWVENTTSERREEEEILAENESLREQVASLQADNTRLSLYEKENAKLSALLKIAQKYPEYNTFGTTIIAKNPGSWYDIFTVDKGTSDGVEANMVLAAPEGLVGKIIESGATYAKGQSILDSRSSVPAMSARTGDLGVVKGDYTLMNNGLCKMEYIDAEAEIAVGDEIVTSHLSDVYPPGLTIGRVKEIKNDTNGLTRYAIIEPAVDLKHLDTLLVIDKTNTRTVSPGDLSVSTDIPATEPETEEEPLTETDETETTDTGNPPDEETQTNSNSEADTN</sequence>
<dbReference type="Gene3D" id="2.40.10.350">
    <property type="entry name" value="Rod shape-determining protein MreC, domain 2"/>
    <property type="match status" value="1"/>
</dbReference>
<dbReference type="NCBIfam" id="TIGR00219">
    <property type="entry name" value="mreC"/>
    <property type="match status" value="1"/>
</dbReference>
<comment type="function">
    <text evidence="5">Involved in formation and maintenance of cell shape.</text>
</comment>
<dbReference type="PANTHER" id="PTHR34138">
    <property type="entry name" value="CELL SHAPE-DETERMINING PROTEIN MREC"/>
    <property type="match status" value="1"/>
</dbReference>